<dbReference type="OrthoDB" id="2801996at2759"/>
<keyword evidence="4" id="KW-1185">Reference proteome</keyword>
<evidence type="ECO:0000313" key="3">
    <source>
        <dbReference type="EMBL" id="TDL19097.1"/>
    </source>
</evidence>
<evidence type="ECO:0000256" key="2">
    <source>
        <dbReference type="SAM" id="Phobius"/>
    </source>
</evidence>
<feature type="compositionally biased region" description="Polar residues" evidence="1">
    <location>
        <begin position="1"/>
        <end position="17"/>
    </location>
</feature>
<dbReference type="AlphaFoldDB" id="A0A4Y7PUL3"/>
<keyword evidence="2" id="KW-1133">Transmembrane helix</keyword>
<accession>A0A4Y7PUL3</accession>
<dbReference type="Proteomes" id="UP000294933">
    <property type="component" value="Unassembled WGS sequence"/>
</dbReference>
<keyword evidence="2" id="KW-0472">Membrane</keyword>
<evidence type="ECO:0000256" key="1">
    <source>
        <dbReference type="SAM" id="MobiDB-lite"/>
    </source>
</evidence>
<protein>
    <submittedName>
        <fullName evidence="3">Uncharacterized protein</fullName>
    </submittedName>
</protein>
<gene>
    <name evidence="3" type="ORF">BD410DRAFT_727601</name>
</gene>
<evidence type="ECO:0000313" key="4">
    <source>
        <dbReference type="Proteomes" id="UP000294933"/>
    </source>
</evidence>
<proteinExistence type="predicted"/>
<keyword evidence="2" id="KW-0812">Transmembrane</keyword>
<organism evidence="3 4">
    <name type="scientific">Rickenella mellea</name>
    <dbReference type="NCBI Taxonomy" id="50990"/>
    <lineage>
        <taxon>Eukaryota</taxon>
        <taxon>Fungi</taxon>
        <taxon>Dikarya</taxon>
        <taxon>Basidiomycota</taxon>
        <taxon>Agaricomycotina</taxon>
        <taxon>Agaricomycetes</taxon>
        <taxon>Hymenochaetales</taxon>
        <taxon>Rickenellaceae</taxon>
        <taxon>Rickenella</taxon>
    </lineage>
</organism>
<dbReference type="VEuPathDB" id="FungiDB:BD410DRAFT_727601"/>
<feature type="region of interest" description="Disordered" evidence="1">
    <location>
        <begin position="1"/>
        <end position="38"/>
    </location>
</feature>
<dbReference type="EMBL" id="ML170200">
    <property type="protein sequence ID" value="TDL19097.1"/>
    <property type="molecule type" value="Genomic_DNA"/>
</dbReference>
<feature type="transmembrane region" description="Helical" evidence="2">
    <location>
        <begin position="95"/>
        <end position="111"/>
    </location>
</feature>
<feature type="transmembrane region" description="Helical" evidence="2">
    <location>
        <begin position="65"/>
        <end position="83"/>
    </location>
</feature>
<sequence length="145" mass="16697">MNSHPSSEPRSSPTTHSILRRRTETVRRRTPNSDSNLSSDLDDVSFGYEQSYAPVRHPTITTYRLLVTCITAGFGLFKVWLAYNGLSVTPTTLEWIFGVIMALALFWLGLYEEEAPKSCSWLFEKDMAFIFKDYFIFKVFLYICA</sequence>
<name>A0A4Y7PUL3_9AGAM</name>
<reference evidence="3 4" key="1">
    <citation type="submission" date="2018-06" db="EMBL/GenBank/DDBJ databases">
        <title>A transcriptomic atlas of mushroom development highlights an independent origin of complex multicellularity.</title>
        <authorList>
            <consortium name="DOE Joint Genome Institute"/>
            <person name="Krizsan K."/>
            <person name="Almasi E."/>
            <person name="Merenyi Z."/>
            <person name="Sahu N."/>
            <person name="Viragh M."/>
            <person name="Koszo T."/>
            <person name="Mondo S."/>
            <person name="Kiss B."/>
            <person name="Balint B."/>
            <person name="Kues U."/>
            <person name="Barry K."/>
            <person name="Hegedus J.C."/>
            <person name="Henrissat B."/>
            <person name="Johnson J."/>
            <person name="Lipzen A."/>
            <person name="Ohm R."/>
            <person name="Nagy I."/>
            <person name="Pangilinan J."/>
            <person name="Yan J."/>
            <person name="Xiong Y."/>
            <person name="Grigoriev I.V."/>
            <person name="Hibbett D.S."/>
            <person name="Nagy L.G."/>
        </authorList>
    </citation>
    <scope>NUCLEOTIDE SEQUENCE [LARGE SCALE GENOMIC DNA]</scope>
    <source>
        <strain evidence="3 4">SZMC22713</strain>
    </source>
</reference>